<gene>
    <name evidence="2" type="ORF">CEURO_LOCUS6227</name>
</gene>
<name>A0A9P1E448_CUSEU</name>
<proteinExistence type="predicted"/>
<dbReference type="EMBL" id="CAMAPE010000010">
    <property type="protein sequence ID" value="CAH9077211.1"/>
    <property type="molecule type" value="Genomic_DNA"/>
</dbReference>
<evidence type="ECO:0000256" key="1">
    <source>
        <dbReference type="SAM" id="MobiDB-lite"/>
    </source>
</evidence>
<comment type="caution">
    <text evidence="2">The sequence shown here is derived from an EMBL/GenBank/DDBJ whole genome shotgun (WGS) entry which is preliminary data.</text>
</comment>
<keyword evidence="3" id="KW-1185">Reference proteome</keyword>
<dbReference type="AlphaFoldDB" id="A0A9P1E448"/>
<evidence type="ECO:0000313" key="3">
    <source>
        <dbReference type="Proteomes" id="UP001152484"/>
    </source>
</evidence>
<sequence length="180" mass="20939">MFGDVVDEWRSEENGQDFRCLEGTIEMILLQESILSHARDVYTLEIFKLFQEQYLKDELSSDPRTILDPPRSRHKGQRNTRKRSIVEKQCKIVKGRRSKSQNVASNSKAVAQSVVQRFVSKKKLRRTCLIQKKCRARLFQKVNFWISKRRKCKTSGVESITAGGKRWEKGSVGLCAHFFN</sequence>
<protein>
    <submittedName>
        <fullName evidence="2">Uncharacterized protein</fullName>
    </submittedName>
</protein>
<feature type="compositionally biased region" description="Basic residues" evidence="1">
    <location>
        <begin position="72"/>
        <end position="83"/>
    </location>
</feature>
<feature type="region of interest" description="Disordered" evidence="1">
    <location>
        <begin position="61"/>
        <end position="83"/>
    </location>
</feature>
<dbReference type="Proteomes" id="UP001152484">
    <property type="component" value="Unassembled WGS sequence"/>
</dbReference>
<organism evidence="2 3">
    <name type="scientific">Cuscuta europaea</name>
    <name type="common">European dodder</name>
    <dbReference type="NCBI Taxonomy" id="41803"/>
    <lineage>
        <taxon>Eukaryota</taxon>
        <taxon>Viridiplantae</taxon>
        <taxon>Streptophyta</taxon>
        <taxon>Embryophyta</taxon>
        <taxon>Tracheophyta</taxon>
        <taxon>Spermatophyta</taxon>
        <taxon>Magnoliopsida</taxon>
        <taxon>eudicotyledons</taxon>
        <taxon>Gunneridae</taxon>
        <taxon>Pentapetalae</taxon>
        <taxon>asterids</taxon>
        <taxon>lamiids</taxon>
        <taxon>Solanales</taxon>
        <taxon>Convolvulaceae</taxon>
        <taxon>Cuscuteae</taxon>
        <taxon>Cuscuta</taxon>
        <taxon>Cuscuta subgen. Cuscuta</taxon>
    </lineage>
</organism>
<accession>A0A9P1E448</accession>
<dbReference type="OrthoDB" id="1106789at2759"/>
<evidence type="ECO:0000313" key="2">
    <source>
        <dbReference type="EMBL" id="CAH9077211.1"/>
    </source>
</evidence>
<reference evidence="2" key="1">
    <citation type="submission" date="2022-07" db="EMBL/GenBank/DDBJ databases">
        <authorList>
            <person name="Macas J."/>
            <person name="Novak P."/>
            <person name="Neumann P."/>
        </authorList>
    </citation>
    <scope>NUCLEOTIDE SEQUENCE</scope>
</reference>